<organism evidence="2 3">
    <name type="scientific">Haloferula sargassicola</name>
    <dbReference type="NCBI Taxonomy" id="490096"/>
    <lineage>
        <taxon>Bacteria</taxon>
        <taxon>Pseudomonadati</taxon>
        <taxon>Verrucomicrobiota</taxon>
        <taxon>Verrucomicrobiia</taxon>
        <taxon>Verrucomicrobiales</taxon>
        <taxon>Verrucomicrobiaceae</taxon>
        <taxon>Haloferula</taxon>
    </lineage>
</organism>
<dbReference type="EMBL" id="BAABRI010000009">
    <property type="protein sequence ID" value="GAA5482756.1"/>
    <property type="molecule type" value="Genomic_DNA"/>
</dbReference>
<comment type="caution">
    <text evidence="2">The sequence shown here is derived from an EMBL/GenBank/DDBJ whole genome shotgun (WGS) entry which is preliminary data.</text>
</comment>
<dbReference type="InterPro" id="IPR042267">
    <property type="entry name" value="VTC_sf"/>
</dbReference>
<proteinExistence type="predicted"/>
<dbReference type="RefSeq" id="WP_353566886.1">
    <property type="nucleotide sequence ID" value="NZ_BAABRI010000009.1"/>
</dbReference>
<dbReference type="InterPro" id="IPR018966">
    <property type="entry name" value="VTC_domain"/>
</dbReference>
<name>A0ABP9UME6_9BACT</name>
<dbReference type="Pfam" id="PF09359">
    <property type="entry name" value="VTC"/>
    <property type="match status" value="1"/>
</dbReference>
<evidence type="ECO:0000259" key="1">
    <source>
        <dbReference type="Pfam" id="PF09359"/>
    </source>
</evidence>
<accession>A0ABP9UME6</accession>
<keyword evidence="3" id="KW-1185">Reference proteome</keyword>
<protein>
    <recommendedName>
        <fullName evidence="1">VTC domain-containing protein</fullName>
    </recommendedName>
</protein>
<gene>
    <name evidence="2" type="ORF">Hsar01_01980</name>
</gene>
<feature type="domain" description="VTC" evidence="1">
    <location>
        <begin position="7"/>
        <end position="230"/>
    </location>
</feature>
<sequence length="257" mass="29818">MDAHQDRREFKFLLPREKFEVVRAEVAEFLSVDRGARDGYRILSEYFDSDDRDSYWEKVFGLPNRRRIRTRVYGTPGSGRALTRFIEIKHKQDGLTVKRRLPACDEELEAFVKGELPEQAEEEDLRVHAELAELLQRPPKSPVVRIQYHRFAYDSGVDGTIRITFDTDVRCGFAHVRLCEDAPEPELPLLDEGWAIMEVKTIGPVPYWFRSLIGKHSISPQGFSKYAVALERYELGKNPPLPLHDPEQPVRRHCSIQ</sequence>
<dbReference type="Proteomes" id="UP001476282">
    <property type="component" value="Unassembled WGS sequence"/>
</dbReference>
<dbReference type="Gene3D" id="3.20.100.30">
    <property type="entry name" value="VTC, catalytic tunnel domain"/>
    <property type="match status" value="1"/>
</dbReference>
<evidence type="ECO:0000313" key="2">
    <source>
        <dbReference type="EMBL" id="GAA5482756.1"/>
    </source>
</evidence>
<dbReference type="CDD" id="cd07750">
    <property type="entry name" value="PolyPPase_VTC_like"/>
    <property type="match status" value="1"/>
</dbReference>
<reference evidence="2 3" key="1">
    <citation type="submission" date="2024-02" db="EMBL/GenBank/DDBJ databases">
        <title>Haloferula sargassicola NBRC 104335.</title>
        <authorList>
            <person name="Ichikawa N."/>
            <person name="Katano-Makiyama Y."/>
            <person name="Hidaka K."/>
        </authorList>
    </citation>
    <scope>NUCLEOTIDE SEQUENCE [LARGE SCALE GENOMIC DNA]</scope>
    <source>
        <strain evidence="2 3">NBRC 104335</strain>
    </source>
</reference>
<evidence type="ECO:0000313" key="3">
    <source>
        <dbReference type="Proteomes" id="UP001476282"/>
    </source>
</evidence>